<protein>
    <submittedName>
        <fullName evidence="1">Uncharacterized protein</fullName>
    </submittedName>
</protein>
<dbReference type="EMBL" id="CP154795">
    <property type="protein sequence ID" value="XAN06879.1"/>
    <property type="molecule type" value="Genomic_DNA"/>
</dbReference>
<evidence type="ECO:0000313" key="1">
    <source>
        <dbReference type="EMBL" id="XAN06879.1"/>
    </source>
</evidence>
<gene>
    <name evidence="1" type="ORF">AADG42_06035</name>
</gene>
<reference evidence="1 2" key="1">
    <citation type="submission" date="2024-04" db="EMBL/GenBank/DDBJ databases">
        <title>Isolation of an actinomycete strain from pig manure.</title>
        <authorList>
            <person name="Gong T."/>
            <person name="Yu Z."/>
            <person name="An M."/>
            <person name="Wei C."/>
            <person name="Yang W."/>
            <person name="Liu L."/>
        </authorList>
    </citation>
    <scope>NUCLEOTIDE SEQUENCE [LARGE SCALE GENOMIC DNA]</scope>
    <source>
        <strain evidence="1 2">ZF39</strain>
    </source>
</reference>
<sequence length="270" mass="28926">MDFLLVVLVMFMVIGGGIYLARRSALTRQANERRELESQLGAVKRVAEEDVTKFGEELQALDTDVAGHALDEPMQQDYTRALDAYEDAKSSLDAVTKPDEIKHVTEILEDGRYAMACVKARVAGRALPAKRPPCFFNPQHGPSTENVSWSPPGGTPRDVPACAADAERVKVGADPYIRTVAVGAQRVPYWQGGPAYQPYYQGYYNSWRGSDMLTGMMIGGLLFGGGDLFGGIGEGIGAIGEGIGGMFEGIGDGIGGIGEGLGDMFDGFFD</sequence>
<name>A0ABZ3FP37_9ACTN</name>
<keyword evidence="2" id="KW-1185">Reference proteome</keyword>
<accession>A0ABZ3FP37</accession>
<dbReference type="RefSeq" id="WP_425308319.1">
    <property type="nucleotide sequence ID" value="NZ_CP154795.1"/>
</dbReference>
<proteinExistence type="predicted"/>
<evidence type="ECO:0000313" key="2">
    <source>
        <dbReference type="Proteomes" id="UP001442841"/>
    </source>
</evidence>
<dbReference type="Proteomes" id="UP001442841">
    <property type="component" value="Chromosome"/>
</dbReference>
<organism evidence="1 2">
    <name type="scientific">Ammonicoccus fulvus</name>
    <dbReference type="NCBI Taxonomy" id="3138240"/>
    <lineage>
        <taxon>Bacteria</taxon>
        <taxon>Bacillati</taxon>
        <taxon>Actinomycetota</taxon>
        <taxon>Actinomycetes</taxon>
        <taxon>Propionibacteriales</taxon>
        <taxon>Propionibacteriaceae</taxon>
        <taxon>Ammonicoccus</taxon>
    </lineage>
</organism>